<reference evidence="2 3" key="1">
    <citation type="submission" date="2016-10" db="EMBL/GenBank/DDBJ databases">
        <authorList>
            <person name="de Groot N.N."/>
        </authorList>
    </citation>
    <scope>NUCLEOTIDE SEQUENCE [LARGE SCALE GENOMIC DNA]</scope>
    <source>
        <strain evidence="2 3">DSM 44215</strain>
    </source>
</reference>
<sequence length="51" mass="5701">MPGNLFPYRIGRNGTGTARRASKYSIDADDDRRDATHETPTPDLRNGRLTP</sequence>
<proteinExistence type="predicted"/>
<name>A0A1H2KVQ6_9ACTN</name>
<evidence type="ECO:0000313" key="3">
    <source>
        <dbReference type="Proteomes" id="UP000183180"/>
    </source>
</evidence>
<protein>
    <submittedName>
        <fullName evidence="2">Uncharacterized protein</fullName>
    </submittedName>
</protein>
<evidence type="ECO:0000313" key="2">
    <source>
        <dbReference type="EMBL" id="SDU72488.1"/>
    </source>
</evidence>
<feature type="region of interest" description="Disordered" evidence="1">
    <location>
        <begin position="1"/>
        <end position="51"/>
    </location>
</feature>
<organism evidence="2 3">
    <name type="scientific">Gordonia westfalica</name>
    <dbReference type="NCBI Taxonomy" id="158898"/>
    <lineage>
        <taxon>Bacteria</taxon>
        <taxon>Bacillati</taxon>
        <taxon>Actinomycetota</taxon>
        <taxon>Actinomycetes</taxon>
        <taxon>Mycobacteriales</taxon>
        <taxon>Gordoniaceae</taxon>
        <taxon>Gordonia</taxon>
    </lineage>
</organism>
<dbReference type="STRING" id="158898.SAMN04488548_1343778"/>
<dbReference type="Proteomes" id="UP000183180">
    <property type="component" value="Unassembled WGS sequence"/>
</dbReference>
<evidence type="ECO:0000256" key="1">
    <source>
        <dbReference type="SAM" id="MobiDB-lite"/>
    </source>
</evidence>
<dbReference type="AlphaFoldDB" id="A0A1H2KVQ6"/>
<dbReference type="EMBL" id="FNLM01000034">
    <property type="protein sequence ID" value="SDU72488.1"/>
    <property type="molecule type" value="Genomic_DNA"/>
</dbReference>
<accession>A0A1H2KVQ6</accession>
<gene>
    <name evidence="2" type="ORF">SAMN04488548_1343778</name>
</gene>